<comment type="caution">
    <text evidence="2">The sequence shown here is derived from an EMBL/GenBank/DDBJ whole genome shotgun (WGS) entry which is preliminary data.</text>
</comment>
<dbReference type="Proteomes" id="UP000796761">
    <property type="component" value="Unassembled WGS sequence"/>
</dbReference>
<protein>
    <submittedName>
        <fullName evidence="2">Uncharacterized protein</fullName>
    </submittedName>
</protein>
<organism evidence="2 3">
    <name type="scientific">Zosterops borbonicus</name>
    <dbReference type="NCBI Taxonomy" id="364589"/>
    <lineage>
        <taxon>Eukaryota</taxon>
        <taxon>Metazoa</taxon>
        <taxon>Chordata</taxon>
        <taxon>Craniata</taxon>
        <taxon>Vertebrata</taxon>
        <taxon>Euteleostomi</taxon>
        <taxon>Archelosauria</taxon>
        <taxon>Archosauria</taxon>
        <taxon>Dinosauria</taxon>
        <taxon>Saurischia</taxon>
        <taxon>Theropoda</taxon>
        <taxon>Coelurosauria</taxon>
        <taxon>Aves</taxon>
        <taxon>Neognathae</taxon>
        <taxon>Neoaves</taxon>
        <taxon>Telluraves</taxon>
        <taxon>Australaves</taxon>
        <taxon>Passeriformes</taxon>
        <taxon>Sylvioidea</taxon>
        <taxon>Zosteropidae</taxon>
        <taxon>Zosterops</taxon>
    </lineage>
</organism>
<reference evidence="2" key="1">
    <citation type="submission" date="2019-04" db="EMBL/GenBank/DDBJ databases">
        <title>Genome assembly of Zosterops borbonicus 15179.</title>
        <authorList>
            <person name="Leroy T."/>
            <person name="Anselmetti Y."/>
            <person name="Tilak M.-K."/>
            <person name="Nabholz B."/>
        </authorList>
    </citation>
    <scope>NUCLEOTIDE SEQUENCE</scope>
    <source>
        <strain evidence="2">HGM_15179</strain>
        <tissue evidence="2">Muscle</tissue>
    </source>
</reference>
<feature type="region of interest" description="Disordered" evidence="1">
    <location>
        <begin position="28"/>
        <end position="50"/>
    </location>
</feature>
<accession>A0A8K1LNQ0</accession>
<sequence length="70" mass="7912">MQISSMPWHDTHTGINIRLTGTIGIRKDLPGMDQRDLADPGRPSKRNLDYLAHPGHLDCLRAEKSYKTVD</sequence>
<evidence type="ECO:0000256" key="1">
    <source>
        <dbReference type="SAM" id="MobiDB-lite"/>
    </source>
</evidence>
<dbReference type="AlphaFoldDB" id="A0A8K1LNQ0"/>
<dbReference type="EMBL" id="SWJQ01000157">
    <property type="protein sequence ID" value="TRZ20223.1"/>
    <property type="molecule type" value="Genomic_DNA"/>
</dbReference>
<evidence type="ECO:0000313" key="3">
    <source>
        <dbReference type="Proteomes" id="UP000796761"/>
    </source>
</evidence>
<name>A0A8K1LNQ0_9PASS</name>
<gene>
    <name evidence="2" type="ORF">HGM15179_006899</name>
</gene>
<keyword evidence="3" id="KW-1185">Reference proteome</keyword>
<proteinExistence type="predicted"/>
<evidence type="ECO:0000313" key="2">
    <source>
        <dbReference type="EMBL" id="TRZ20223.1"/>
    </source>
</evidence>
<feature type="compositionally biased region" description="Basic and acidic residues" evidence="1">
    <location>
        <begin position="28"/>
        <end position="39"/>
    </location>
</feature>